<dbReference type="PROSITE" id="PS50850">
    <property type="entry name" value="MFS"/>
    <property type="match status" value="1"/>
</dbReference>
<organism evidence="9 10">
    <name type="scientific">Rhodococcoides yunnanense</name>
    <dbReference type="NCBI Taxonomy" id="278209"/>
    <lineage>
        <taxon>Bacteria</taxon>
        <taxon>Bacillati</taxon>
        <taxon>Actinomycetota</taxon>
        <taxon>Actinomycetes</taxon>
        <taxon>Mycobacteriales</taxon>
        <taxon>Nocardiaceae</taxon>
        <taxon>Rhodococcoides</taxon>
    </lineage>
</organism>
<proteinExistence type="predicted"/>
<dbReference type="Pfam" id="PF07690">
    <property type="entry name" value="MFS_1"/>
    <property type="match status" value="1"/>
</dbReference>
<feature type="transmembrane region" description="Helical" evidence="7">
    <location>
        <begin position="179"/>
        <end position="201"/>
    </location>
</feature>
<keyword evidence="6 7" id="KW-0472">Membrane</keyword>
<evidence type="ECO:0000256" key="1">
    <source>
        <dbReference type="ARBA" id="ARBA00004651"/>
    </source>
</evidence>
<feature type="transmembrane region" description="Helical" evidence="7">
    <location>
        <begin position="453"/>
        <end position="472"/>
    </location>
</feature>
<dbReference type="Gene3D" id="1.20.1720.10">
    <property type="entry name" value="Multidrug resistance protein D"/>
    <property type="match status" value="1"/>
</dbReference>
<comment type="caution">
    <text evidence="9">The sequence shown here is derived from an EMBL/GenBank/DDBJ whole genome shotgun (WGS) entry which is preliminary data.</text>
</comment>
<dbReference type="EMBL" id="JAWLJX010000005">
    <property type="protein sequence ID" value="MDV6263124.1"/>
    <property type="molecule type" value="Genomic_DNA"/>
</dbReference>
<dbReference type="Proteomes" id="UP001185755">
    <property type="component" value="Unassembled WGS sequence"/>
</dbReference>
<evidence type="ECO:0000313" key="9">
    <source>
        <dbReference type="EMBL" id="MDV6263124.1"/>
    </source>
</evidence>
<keyword evidence="5 7" id="KW-1133">Transmembrane helix</keyword>
<feature type="transmembrane region" description="Helical" evidence="7">
    <location>
        <begin position="282"/>
        <end position="301"/>
    </location>
</feature>
<comment type="subcellular location">
    <subcellularLocation>
        <location evidence="1">Cell membrane</location>
        <topology evidence="1">Multi-pass membrane protein</topology>
    </subcellularLocation>
</comment>
<feature type="transmembrane region" description="Helical" evidence="7">
    <location>
        <begin position="213"/>
        <end position="233"/>
    </location>
</feature>
<keyword evidence="4 7" id="KW-0812">Transmembrane</keyword>
<feature type="transmembrane region" description="Helical" evidence="7">
    <location>
        <begin position="24"/>
        <end position="48"/>
    </location>
</feature>
<dbReference type="SUPFAM" id="SSF103473">
    <property type="entry name" value="MFS general substrate transporter"/>
    <property type="match status" value="1"/>
</dbReference>
<feature type="transmembrane region" description="Helical" evidence="7">
    <location>
        <begin position="321"/>
        <end position="339"/>
    </location>
</feature>
<feature type="transmembrane region" description="Helical" evidence="7">
    <location>
        <begin position="60"/>
        <end position="80"/>
    </location>
</feature>
<feature type="transmembrane region" description="Helical" evidence="7">
    <location>
        <begin position="92"/>
        <end position="111"/>
    </location>
</feature>
<sequence length="479" mass="49224">MALPDDTPGRRTADPEKVLDSRRWVALGVLLLVQFMLILDASAATIALPSIGSDLGFSRAGLTWVIDGYVLMAGGLLLLGGRLGDVLGRRRMFMAGVVVFGLSSLVCGVAQNPEQLVAARFVQGIGEALAAPAALGLIALLFTDRSERTKAIGLFGGISGLGGTAGPLLSGVLVEFASWRWIFLINIPVAVAALVLVPRLVSGGRPSGKWSSIDIPSSVGIVLAFTAIVFGAIEAATNPWTSLQVVGFISGGVALLAAVLVHQTRARDPLVPLHFFTDRTRLSANLVTVFFYAVFFSQFYFVTLYLQTVVGLSPLETGLSFLPFGITIGIGLSIATALVPRLGLRSVLVVGTSLAAVGVWLLSGITPDGSYVSDVLAGSLVLAFGSGLVLPCLQIGAVNAVTESDAGLASGVQQSLQQVAGAVGLAVLVSLAIGRSDGSGLEPAAATVDGYQLAFTVGTAILVVAAVTSFVVPRGASRA</sequence>
<keyword evidence="3" id="KW-1003">Cell membrane</keyword>
<evidence type="ECO:0000313" key="10">
    <source>
        <dbReference type="Proteomes" id="UP001185755"/>
    </source>
</evidence>
<feature type="transmembrane region" description="Helical" evidence="7">
    <location>
        <begin position="346"/>
        <end position="363"/>
    </location>
</feature>
<keyword evidence="10" id="KW-1185">Reference proteome</keyword>
<dbReference type="InterPro" id="IPR020846">
    <property type="entry name" value="MFS_dom"/>
</dbReference>
<dbReference type="Gene3D" id="1.20.1250.20">
    <property type="entry name" value="MFS general substrate transporter like domains"/>
    <property type="match status" value="1"/>
</dbReference>
<dbReference type="PANTHER" id="PTHR42718">
    <property type="entry name" value="MAJOR FACILITATOR SUPERFAMILY MULTIDRUG TRANSPORTER MFSC"/>
    <property type="match status" value="1"/>
</dbReference>
<feature type="transmembrane region" description="Helical" evidence="7">
    <location>
        <begin position="239"/>
        <end position="261"/>
    </location>
</feature>
<dbReference type="RefSeq" id="WP_317565368.1">
    <property type="nucleotide sequence ID" value="NZ_JAWLJX010000005.1"/>
</dbReference>
<evidence type="ECO:0000256" key="3">
    <source>
        <dbReference type="ARBA" id="ARBA00022475"/>
    </source>
</evidence>
<dbReference type="PANTHER" id="PTHR42718:SF46">
    <property type="entry name" value="BLR6921 PROTEIN"/>
    <property type="match status" value="1"/>
</dbReference>
<dbReference type="CDD" id="cd17321">
    <property type="entry name" value="MFS_MMR_MDR_like"/>
    <property type="match status" value="1"/>
</dbReference>
<gene>
    <name evidence="9" type="ORF">R3P96_17440</name>
</gene>
<feature type="domain" description="Major facilitator superfamily (MFS) profile" evidence="8">
    <location>
        <begin position="26"/>
        <end position="477"/>
    </location>
</feature>
<feature type="transmembrane region" description="Helical" evidence="7">
    <location>
        <begin position="154"/>
        <end position="173"/>
    </location>
</feature>
<evidence type="ECO:0000256" key="2">
    <source>
        <dbReference type="ARBA" id="ARBA00022448"/>
    </source>
</evidence>
<feature type="transmembrane region" description="Helical" evidence="7">
    <location>
        <begin position="117"/>
        <end position="142"/>
    </location>
</feature>
<reference evidence="9 10" key="1">
    <citation type="submission" date="2023-10" db="EMBL/GenBank/DDBJ databases">
        <title>Development of a sustainable strategy for remediation of hydrocarbon-contaminated territories based on the waste exchange concept.</title>
        <authorList>
            <person name="Krivoruchko A."/>
        </authorList>
    </citation>
    <scope>NUCLEOTIDE SEQUENCE [LARGE SCALE GENOMIC DNA]</scope>
    <source>
        <strain evidence="9 10">IEGM 1323</strain>
    </source>
</reference>
<feature type="transmembrane region" description="Helical" evidence="7">
    <location>
        <begin position="416"/>
        <end position="433"/>
    </location>
</feature>
<dbReference type="InterPro" id="IPR036259">
    <property type="entry name" value="MFS_trans_sf"/>
</dbReference>
<evidence type="ECO:0000256" key="6">
    <source>
        <dbReference type="ARBA" id="ARBA00023136"/>
    </source>
</evidence>
<name>A0ABU4BGB4_9NOCA</name>
<dbReference type="PRINTS" id="PR01036">
    <property type="entry name" value="TCRTETB"/>
</dbReference>
<evidence type="ECO:0000259" key="8">
    <source>
        <dbReference type="PROSITE" id="PS50850"/>
    </source>
</evidence>
<protein>
    <submittedName>
        <fullName evidence="9">MFS transporter</fullName>
    </submittedName>
</protein>
<evidence type="ECO:0000256" key="7">
    <source>
        <dbReference type="SAM" id="Phobius"/>
    </source>
</evidence>
<evidence type="ECO:0000256" key="5">
    <source>
        <dbReference type="ARBA" id="ARBA00022989"/>
    </source>
</evidence>
<keyword evidence="2" id="KW-0813">Transport</keyword>
<evidence type="ECO:0000256" key="4">
    <source>
        <dbReference type="ARBA" id="ARBA00022692"/>
    </source>
</evidence>
<dbReference type="InterPro" id="IPR011701">
    <property type="entry name" value="MFS"/>
</dbReference>
<feature type="transmembrane region" description="Helical" evidence="7">
    <location>
        <begin position="375"/>
        <end position="395"/>
    </location>
</feature>
<accession>A0ABU4BGB4</accession>